<name>A0A0F9INE4_9ZZZZ</name>
<sequence>MNTIDLNCDMGESFGAYNIGRDKEVFTYITSANIACGYHAGDPLVMDKTVKMAIELDVGVGAHPGYPDLVGFGRRNMDCSKDEIRGFVIYQIGALQAFCEANGTILRHVKPHGALYNTAVQNEEIVRVIAEAISEVNPKLLYVVQAGKNSARMKQICQEVGVKPVFEAFADRAYTSEGTLLSRRLPGAVITNPEKVAERALKMIKDNKVIAVDGSVISIEFQTMCVHGDTPGAVELVRHIRQTLEIGGVTVKRMDLI</sequence>
<reference evidence="1" key="1">
    <citation type="journal article" date="2015" name="Nature">
        <title>Complex archaea that bridge the gap between prokaryotes and eukaryotes.</title>
        <authorList>
            <person name="Spang A."/>
            <person name="Saw J.H."/>
            <person name="Jorgensen S.L."/>
            <person name="Zaremba-Niedzwiedzka K."/>
            <person name="Martijn J."/>
            <person name="Lind A.E."/>
            <person name="van Eijk R."/>
            <person name="Schleper C."/>
            <person name="Guy L."/>
            <person name="Ettema T.J."/>
        </authorList>
    </citation>
    <scope>NUCLEOTIDE SEQUENCE</scope>
</reference>
<dbReference type="InterPro" id="IPR011330">
    <property type="entry name" value="Glyco_hydro/deAcase_b/a-brl"/>
</dbReference>
<dbReference type="HAMAP" id="MF_00691">
    <property type="entry name" value="PxpA"/>
    <property type="match status" value="1"/>
</dbReference>
<comment type="caution">
    <text evidence="1">The sequence shown here is derived from an EMBL/GenBank/DDBJ whole genome shotgun (WGS) entry which is preliminary data.</text>
</comment>
<dbReference type="NCBIfam" id="NF003814">
    <property type="entry name" value="PRK05406.1-3"/>
    <property type="match status" value="1"/>
</dbReference>
<proteinExistence type="inferred from homology"/>
<gene>
    <name evidence="1" type="ORF">LCGC14_1557890</name>
</gene>
<dbReference type="InterPro" id="IPR005501">
    <property type="entry name" value="LamB/YcsF/PxpA-like"/>
</dbReference>
<dbReference type="GO" id="GO:0005975">
    <property type="term" value="P:carbohydrate metabolic process"/>
    <property type="evidence" value="ECO:0007669"/>
    <property type="project" value="InterPro"/>
</dbReference>
<protein>
    <recommendedName>
        <fullName evidence="2">LamB/YcsF family protein</fullName>
    </recommendedName>
</protein>
<evidence type="ECO:0000313" key="1">
    <source>
        <dbReference type="EMBL" id="KKM48159.1"/>
    </source>
</evidence>
<accession>A0A0F9INE4</accession>
<dbReference type="Pfam" id="PF03746">
    <property type="entry name" value="LamB_YcsF"/>
    <property type="match status" value="1"/>
</dbReference>
<organism evidence="1">
    <name type="scientific">marine sediment metagenome</name>
    <dbReference type="NCBI Taxonomy" id="412755"/>
    <lineage>
        <taxon>unclassified sequences</taxon>
        <taxon>metagenomes</taxon>
        <taxon>ecological metagenomes</taxon>
    </lineage>
</organism>
<dbReference type="NCBIfam" id="NF003816">
    <property type="entry name" value="PRK05406.1-5"/>
    <property type="match status" value="1"/>
</dbReference>
<dbReference type="Gene3D" id="3.20.20.370">
    <property type="entry name" value="Glycoside hydrolase/deacetylase"/>
    <property type="match status" value="1"/>
</dbReference>
<dbReference type="PANTHER" id="PTHR30292:SF0">
    <property type="entry name" value="5-OXOPROLINASE SUBUNIT A"/>
    <property type="match status" value="1"/>
</dbReference>
<evidence type="ECO:0008006" key="2">
    <source>
        <dbReference type="Google" id="ProtNLM"/>
    </source>
</evidence>
<dbReference type="PANTHER" id="PTHR30292">
    <property type="entry name" value="UNCHARACTERIZED PROTEIN YBGL-RELATED"/>
    <property type="match status" value="1"/>
</dbReference>
<dbReference type="AlphaFoldDB" id="A0A0F9INE4"/>
<dbReference type="CDD" id="cd10787">
    <property type="entry name" value="LamB_YcsF_like"/>
    <property type="match status" value="1"/>
</dbReference>
<dbReference type="EMBL" id="LAZR01011999">
    <property type="protein sequence ID" value="KKM48159.1"/>
    <property type="molecule type" value="Genomic_DNA"/>
</dbReference>
<dbReference type="SUPFAM" id="SSF88713">
    <property type="entry name" value="Glycoside hydrolase/deacetylase"/>
    <property type="match status" value="1"/>
</dbReference>